<sequence>MIIGLCAVGGFILGVRGAPEKARLPGKARWRGPGRPASGHRRQALDDAALAPPPPVVVEKVEEKKPEAKKPAADPRPGRRPDTAGRRRQRDAARRPRPRPRPRRPPTTALATCWTASPRRMIRRTRFSGPPPRRRGGNSQPSALNAFGFTPWAAKWASMRAQASAAALAS</sequence>
<gene>
    <name evidence="2" type="ORF">JKL49_02570</name>
</gene>
<protein>
    <submittedName>
        <fullName evidence="2">Uncharacterized protein</fullName>
    </submittedName>
</protein>
<dbReference type="EMBL" id="CP068570">
    <property type="protein sequence ID" value="QQZ50500.1"/>
    <property type="molecule type" value="Genomic_DNA"/>
</dbReference>
<evidence type="ECO:0000313" key="2">
    <source>
        <dbReference type="EMBL" id="QQZ50500.1"/>
    </source>
</evidence>
<organism evidence="2">
    <name type="scientific">Phenylobacterium glaciei</name>
    <dbReference type="NCBI Taxonomy" id="2803784"/>
    <lineage>
        <taxon>Bacteria</taxon>
        <taxon>Pseudomonadati</taxon>
        <taxon>Pseudomonadota</taxon>
        <taxon>Alphaproteobacteria</taxon>
        <taxon>Caulobacterales</taxon>
        <taxon>Caulobacteraceae</taxon>
        <taxon>Phenylobacterium</taxon>
    </lineage>
</organism>
<reference evidence="2" key="1">
    <citation type="submission" date="2021-01" db="EMBL/GenBank/DDBJ databases">
        <title>Genome sequence of Phenylobacterium sp. 20VBR1 isolated from a valley glaceir, Ny-Alesund, Svalbard.</title>
        <authorList>
            <person name="Thomas F.A."/>
            <person name="Krishnan K.P."/>
            <person name="Sinha R.K."/>
        </authorList>
    </citation>
    <scope>NUCLEOTIDE SEQUENCE</scope>
    <source>
        <strain evidence="2">20VBR1</strain>
    </source>
</reference>
<feature type="region of interest" description="Disordered" evidence="1">
    <location>
        <begin position="22"/>
        <end position="145"/>
    </location>
</feature>
<feature type="compositionally biased region" description="Basic and acidic residues" evidence="1">
    <location>
        <begin position="59"/>
        <end position="94"/>
    </location>
</feature>
<feature type="compositionally biased region" description="Basic residues" evidence="1">
    <location>
        <begin position="120"/>
        <end position="136"/>
    </location>
</feature>
<feature type="compositionally biased region" description="Basic residues" evidence="1">
    <location>
        <begin position="95"/>
        <end position="104"/>
    </location>
</feature>
<name>A0A974P502_9CAUL</name>
<accession>A0A974P502</accession>
<evidence type="ECO:0000256" key="1">
    <source>
        <dbReference type="SAM" id="MobiDB-lite"/>
    </source>
</evidence>
<feature type="compositionally biased region" description="Basic residues" evidence="1">
    <location>
        <begin position="24"/>
        <end position="42"/>
    </location>
</feature>
<dbReference type="AlphaFoldDB" id="A0A974P502"/>
<proteinExistence type="predicted"/>